<gene>
    <name evidence="2" type="ORF">chiPu_0029123</name>
</gene>
<organism evidence="2 3">
    <name type="scientific">Chiloscyllium punctatum</name>
    <name type="common">Brownbanded bambooshark</name>
    <name type="synonym">Hemiscyllium punctatum</name>
    <dbReference type="NCBI Taxonomy" id="137246"/>
    <lineage>
        <taxon>Eukaryota</taxon>
        <taxon>Metazoa</taxon>
        <taxon>Chordata</taxon>
        <taxon>Craniata</taxon>
        <taxon>Vertebrata</taxon>
        <taxon>Chondrichthyes</taxon>
        <taxon>Elasmobranchii</taxon>
        <taxon>Galeomorphii</taxon>
        <taxon>Galeoidea</taxon>
        <taxon>Orectolobiformes</taxon>
        <taxon>Hemiscylliidae</taxon>
        <taxon>Chiloscyllium</taxon>
    </lineage>
</organism>
<name>A0A401TPW3_CHIPU</name>
<reference evidence="2 3" key="1">
    <citation type="journal article" date="2018" name="Nat. Ecol. Evol.">
        <title>Shark genomes provide insights into elasmobranch evolution and the origin of vertebrates.</title>
        <authorList>
            <person name="Hara Y"/>
            <person name="Yamaguchi K"/>
            <person name="Onimaru K"/>
            <person name="Kadota M"/>
            <person name="Koyanagi M"/>
            <person name="Keeley SD"/>
            <person name="Tatsumi K"/>
            <person name="Tanaka K"/>
            <person name="Motone F"/>
            <person name="Kageyama Y"/>
            <person name="Nozu R"/>
            <person name="Adachi N"/>
            <person name="Nishimura O"/>
            <person name="Nakagawa R"/>
            <person name="Tanegashima C"/>
            <person name="Kiyatake I"/>
            <person name="Matsumoto R"/>
            <person name="Murakumo K"/>
            <person name="Nishida K"/>
            <person name="Terakita A"/>
            <person name="Kuratani S"/>
            <person name="Sato K"/>
            <person name="Hyodo S Kuraku.S."/>
        </authorList>
    </citation>
    <scope>NUCLEOTIDE SEQUENCE [LARGE SCALE GENOMIC DNA]</scope>
</reference>
<dbReference type="Proteomes" id="UP000287033">
    <property type="component" value="Unassembled WGS sequence"/>
</dbReference>
<sequence length="119" mass="13237">MEGHARQGVSPWGSDLLSCVSDGDLRKLLEHAKSRRRSLGWEAGPGCVHQPPSRSPSRWVGKGGRRRRSSETWMMPPQVEEPASRSGRRRSSADLGPRWGYRASPGTQSWGNPPTLQHQ</sequence>
<protein>
    <submittedName>
        <fullName evidence="2">Uncharacterized protein</fullName>
    </submittedName>
</protein>
<accession>A0A401TPW3</accession>
<feature type="compositionally biased region" description="Polar residues" evidence="1">
    <location>
        <begin position="105"/>
        <end position="119"/>
    </location>
</feature>
<dbReference type="AlphaFoldDB" id="A0A401TPW3"/>
<feature type="region of interest" description="Disordered" evidence="1">
    <location>
        <begin position="36"/>
        <end position="119"/>
    </location>
</feature>
<evidence type="ECO:0000313" key="2">
    <source>
        <dbReference type="EMBL" id="GCC44697.1"/>
    </source>
</evidence>
<dbReference type="EMBL" id="BEZZ01148785">
    <property type="protein sequence ID" value="GCC44697.1"/>
    <property type="molecule type" value="Genomic_DNA"/>
</dbReference>
<evidence type="ECO:0000313" key="3">
    <source>
        <dbReference type="Proteomes" id="UP000287033"/>
    </source>
</evidence>
<proteinExistence type="predicted"/>
<keyword evidence="3" id="KW-1185">Reference proteome</keyword>
<comment type="caution">
    <text evidence="2">The sequence shown here is derived from an EMBL/GenBank/DDBJ whole genome shotgun (WGS) entry which is preliminary data.</text>
</comment>
<evidence type="ECO:0000256" key="1">
    <source>
        <dbReference type="SAM" id="MobiDB-lite"/>
    </source>
</evidence>